<keyword evidence="3" id="KW-1185">Reference proteome</keyword>
<gene>
    <name evidence="2" type="ORF">Salat_0032300</name>
</gene>
<sequence>MRMPTSFRTAISGSHNFSRRRRDHMPFLLGENCTRNLKFPWSHTPIRCAEHTLYFSSNSRKKTATATAKQKRQQQQQSPLRRLRRRRNHGASITTRSREEIRRRSRAAAERALYAPAALNGGIELKLLKCGGS</sequence>
<name>A0AAE2CWT5_9LAMI</name>
<dbReference type="AlphaFoldDB" id="A0AAE2CWT5"/>
<accession>A0AAE2CWT5</accession>
<proteinExistence type="predicted"/>
<reference evidence="2" key="1">
    <citation type="submission" date="2020-06" db="EMBL/GenBank/DDBJ databases">
        <authorList>
            <person name="Li T."/>
            <person name="Hu X."/>
            <person name="Zhang T."/>
            <person name="Song X."/>
            <person name="Zhang H."/>
            <person name="Dai N."/>
            <person name="Sheng W."/>
            <person name="Hou X."/>
            <person name="Wei L."/>
        </authorList>
    </citation>
    <scope>NUCLEOTIDE SEQUENCE</scope>
    <source>
        <strain evidence="2">3651</strain>
        <tissue evidence="2">Leaf</tissue>
    </source>
</reference>
<evidence type="ECO:0000313" key="2">
    <source>
        <dbReference type="EMBL" id="KAK4436984.1"/>
    </source>
</evidence>
<reference evidence="2" key="2">
    <citation type="journal article" date="2024" name="Plant">
        <title>Genomic evolution and insights into agronomic trait innovations of Sesamum species.</title>
        <authorList>
            <person name="Miao H."/>
            <person name="Wang L."/>
            <person name="Qu L."/>
            <person name="Liu H."/>
            <person name="Sun Y."/>
            <person name="Le M."/>
            <person name="Wang Q."/>
            <person name="Wei S."/>
            <person name="Zheng Y."/>
            <person name="Lin W."/>
            <person name="Duan Y."/>
            <person name="Cao H."/>
            <person name="Xiong S."/>
            <person name="Wang X."/>
            <person name="Wei L."/>
            <person name="Li C."/>
            <person name="Ma Q."/>
            <person name="Ju M."/>
            <person name="Zhao R."/>
            <person name="Li G."/>
            <person name="Mu C."/>
            <person name="Tian Q."/>
            <person name="Mei H."/>
            <person name="Zhang T."/>
            <person name="Gao T."/>
            <person name="Zhang H."/>
        </authorList>
    </citation>
    <scope>NUCLEOTIDE SEQUENCE</scope>
    <source>
        <strain evidence="2">3651</strain>
    </source>
</reference>
<comment type="caution">
    <text evidence="2">The sequence shown here is derived from an EMBL/GenBank/DDBJ whole genome shotgun (WGS) entry which is preliminary data.</text>
</comment>
<feature type="region of interest" description="Disordered" evidence="1">
    <location>
        <begin position="58"/>
        <end position="104"/>
    </location>
</feature>
<protein>
    <submittedName>
        <fullName evidence="2">Uncharacterized protein</fullName>
    </submittedName>
</protein>
<organism evidence="2 3">
    <name type="scientific">Sesamum alatum</name>
    <dbReference type="NCBI Taxonomy" id="300844"/>
    <lineage>
        <taxon>Eukaryota</taxon>
        <taxon>Viridiplantae</taxon>
        <taxon>Streptophyta</taxon>
        <taxon>Embryophyta</taxon>
        <taxon>Tracheophyta</taxon>
        <taxon>Spermatophyta</taxon>
        <taxon>Magnoliopsida</taxon>
        <taxon>eudicotyledons</taxon>
        <taxon>Gunneridae</taxon>
        <taxon>Pentapetalae</taxon>
        <taxon>asterids</taxon>
        <taxon>lamiids</taxon>
        <taxon>Lamiales</taxon>
        <taxon>Pedaliaceae</taxon>
        <taxon>Sesamum</taxon>
    </lineage>
</organism>
<dbReference type="Proteomes" id="UP001293254">
    <property type="component" value="Unassembled WGS sequence"/>
</dbReference>
<evidence type="ECO:0000256" key="1">
    <source>
        <dbReference type="SAM" id="MobiDB-lite"/>
    </source>
</evidence>
<feature type="compositionally biased region" description="Low complexity" evidence="1">
    <location>
        <begin position="64"/>
        <end position="80"/>
    </location>
</feature>
<evidence type="ECO:0000313" key="3">
    <source>
        <dbReference type="Proteomes" id="UP001293254"/>
    </source>
</evidence>
<dbReference type="EMBL" id="JACGWO010000001">
    <property type="protein sequence ID" value="KAK4436984.1"/>
    <property type="molecule type" value="Genomic_DNA"/>
</dbReference>